<keyword evidence="1" id="KW-0812">Transmembrane</keyword>
<dbReference type="AlphaFoldDB" id="A0A9N8RJR7"/>
<evidence type="ECO:0000313" key="3">
    <source>
        <dbReference type="Proteomes" id="UP000746612"/>
    </source>
</evidence>
<dbReference type="Proteomes" id="UP000746612">
    <property type="component" value="Unassembled WGS sequence"/>
</dbReference>
<evidence type="ECO:0000313" key="2">
    <source>
        <dbReference type="EMBL" id="CAG1998085.1"/>
    </source>
</evidence>
<reference evidence="2" key="1">
    <citation type="submission" date="2021-03" db="EMBL/GenBank/DDBJ databases">
        <authorList>
            <person name="Alouane T."/>
            <person name="Langin T."/>
            <person name="Bonhomme L."/>
        </authorList>
    </citation>
    <scope>NUCLEOTIDE SEQUENCE</scope>
    <source>
        <strain evidence="2">MDC_Fg202</strain>
    </source>
</reference>
<keyword evidence="1" id="KW-1133">Transmembrane helix</keyword>
<gene>
    <name evidence="2" type="ORF">MDCFG202_LOCUS434225</name>
</gene>
<feature type="transmembrane region" description="Helical" evidence="1">
    <location>
        <begin position="36"/>
        <end position="57"/>
    </location>
</feature>
<organism evidence="2 3">
    <name type="scientific">Gibberella zeae</name>
    <name type="common">Wheat head blight fungus</name>
    <name type="synonym">Fusarium graminearum</name>
    <dbReference type="NCBI Taxonomy" id="5518"/>
    <lineage>
        <taxon>Eukaryota</taxon>
        <taxon>Fungi</taxon>
        <taxon>Dikarya</taxon>
        <taxon>Ascomycota</taxon>
        <taxon>Pezizomycotina</taxon>
        <taxon>Sordariomycetes</taxon>
        <taxon>Hypocreomycetidae</taxon>
        <taxon>Hypocreales</taxon>
        <taxon>Nectriaceae</taxon>
        <taxon>Fusarium</taxon>
    </lineage>
</organism>
<comment type="caution">
    <text evidence="2">The sequence shown here is derived from an EMBL/GenBank/DDBJ whole genome shotgun (WGS) entry which is preliminary data.</text>
</comment>
<accession>A0A9N8RJR7</accession>
<name>A0A9N8RJR7_GIBZA</name>
<keyword evidence="1" id="KW-0472">Membrane</keyword>
<protein>
    <submittedName>
        <fullName evidence="2">Uncharacterized protein</fullName>
    </submittedName>
</protein>
<evidence type="ECO:0000256" key="1">
    <source>
        <dbReference type="SAM" id="Phobius"/>
    </source>
</evidence>
<dbReference type="EMBL" id="CAJPIJ010000162">
    <property type="protein sequence ID" value="CAG1998085.1"/>
    <property type="molecule type" value="Genomic_DNA"/>
</dbReference>
<sequence length="340" mass="38510">MQYCFISCALPGVAELSATLPWAVNSRQLPVSEQCLSYFFLFILCAVDVATKILSLLPARFAKPLLFPSTFSLLVSSHHITSHLPLQDFWQSPRPRLASFNMYKTLHIFILGNTLSPPSPRVSLSPPEYLSLLESCPLSQNLILSLIALLSPRASYTLLQLHPSNKQRWPLGYFNQSCAKLLCRPWTEAEFAEFRRNDELDVIYQVCLFWLFGSKDELFNQFADTKTDLTPVGDKGSTVNNPVRFFHGWSMDLLDYNLPRGYRVIRITHIDTRIETADGYKAFLPYVSIEKDETLATYITRVGDEGLVKIGVKKEVSDALFKTQLSAIKFLWDGSSASHP</sequence>
<proteinExistence type="predicted"/>